<dbReference type="STRING" id="879212.DespoDRAFT_01801"/>
<dbReference type="RefSeq" id="WP_004072955.1">
    <property type="nucleotide sequence ID" value="NZ_CM001488.1"/>
</dbReference>
<dbReference type="NCBIfam" id="NF033447">
    <property type="entry name" value="BrxE_fam"/>
    <property type="match status" value="1"/>
</dbReference>
<dbReference type="InterPro" id="IPR058690">
    <property type="entry name" value="BrxE"/>
</dbReference>
<name>I5B2K3_9BACT</name>
<organism evidence="1 2">
    <name type="scientific">Desulfobacter postgatei 2ac9</name>
    <dbReference type="NCBI Taxonomy" id="879212"/>
    <lineage>
        <taxon>Bacteria</taxon>
        <taxon>Pseudomonadati</taxon>
        <taxon>Thermodesulfobacteriota</taxon>
        <taxon>Desulfobacteria</taxon>
        <taxon>Desulfobacterales</taxon>
        <taxon>Desulfobacteraceae</taxon>
        <taxon>Desulfobacter</taxon>
    </lineage>
</organism>
<dbReference type="OrthoDB" id="8566355at2"/>
<reference evidence="1 2" key="2">
    <citation type="submission" date="2012-02" db="EMBL/GenBank/DDBJ databases">
        <title>Improved High-Quality Draft sequence of Desulfobacter postgatei 2ac9.</title>
        <authorList>
            <consortium name="US DOE Joint Genome Institute"/>
            <person name="Lucas S."/>
            <person name="Han J."/>
            <person name="Lapidus A."/>
            <person name="Cheng J.-F."/>
            <person name="Goodwin L."/>
            <person name="Pitluck S."/>
            <person name="Peters L."/>
            <person name="Ovchinnikova G."/>
            <person name="Held B."/>
            <person name="Detter J.C."/>
            <person name="Han C."/>
            <person name="Tapia R."/>
            <person name="Land M."/>
            <person name="Hauser L."/>
            <person name="Kyrpides N."/>
            <person name="Ivanova N."/>
            <person name="Pagani I."/>
            <person name="Orellana R."/>
            <person name="Lovley D."/>
            <person name="Woyke T."/>
        </authorList>
    </citation>
    <scope>NUCLEOTIDE SEQUENCE [LARGE SCALE GENOMIC DNA]</scope>
    <source>
        <strain evidence="1 2">2ac9</strain>
    </source>
</reference>
<evidence type="ECO:0008006" key="3">
    <source>
        <dbReference type="Google" id="ProtNLM"/>
    </source>
</evidence>
<protein>
    <recommendedName>
        <fullName evidence="3">BrxE family protein</fullName>
    </recommendedName>
</protein>
<proteinExistence type="predicted"/>
<accession>I5B2K3</accession>
<gene>
    <name evidence="1" type="ORF">DespoDRAFT_01801</name>
</gene>
<dbReference type="Proteomes" id="UP000005778">
    <property type="component" value="Chromosome"/>
</dbReference>
<dbReference type="EMBL" id="CM001488">
    <property type="protein sequence ID" value="EIM63716.1"/>
    <property type="molecule type" value="Genomic_DNA"/>
</dbReference>
<reference evidence="1 2" key="1">
    <citation type="submission" date="2011-09" db="EMBL/GenBank/DDBJ databases">
        <authorList>
            <consortium name="US DOE Joint Genome Institute (JGI-PGF)"/>
            <person name="Lucas S."/>
            <person name="Han J."/>
            <person name="Lapidus A."/>
            <person name="Cheng J.-F."/>
            <person name="Goodwin L."/>
            <person name="Pitluck S."/>
            <person name="Peters L."/>
            <person name="Land M.L."/>
            <person name="Hauser L."/>
            <person name="Orellana R."/>
            <person name="Lovley D."/>
            <person name="Woyke T.J."/>
        </authorList>
    </citation>
    <scope>NUCLEOTIDE SEQUENCE [LARGE SCALE GENOMIC DNA]</scope>
    <source>
        <strain evidence="1 2">2ac9</strain>
    </source>
</reference>
<dbReference type="eggNOG" id="ENOG5032WNP">
    <property type="taxonomic scope" value="Bacteria"/>
</dbReference>
<dbReference type="AlphaFoldDB" id="I5B2K3"/>
<sequence>MKPDSMQRICETRILVGFLGEKQQTSWWGSSFLSPSSRAFLGPIYPNSIDVAQYSGVCQAASIVHDEHIGIGKHYHLYRLPDSIERALFQCIQAHKVINNMSDFLKSHDTAVERLKELGEDTVKESDGPVTVGQYADNKLDTLIQISRSHYISAFQGDYKTFPYMRCI</sequence>
<dbReference type="HOGENOM" id="CLU_1601263_0_0_7"/>
<keyword evidence="2" id="KW-1185">Reference proteome</keyword>
<evidence type="ECO:0000313" key="2">
    <source>
        <dbReference type="Proteomes" id="UP000005778"/>
    </source>
</evidence>
<dbReference type="Pfam" id="PF26412">
    <property type="entry name" value="BrxE"/>
    <property type="match status" value="1"/>
</dbReference>
<evidence type="ECO:0000313" key="1">
    <source>
        <dbReference type="EMBL" id="EIM63716.1"/>
    </source>
</evidence>